<comment type="caution">
    <text evidence="11">The sequence shown here is derived from an EMBL/GenBank/DDBJ whole genome shotgun (WGS) entry which is preliminary data.</text>
</comment>
<evidence type="ECO:0000256" key="1">
    <source>
        <dbReference type="ARBA" id="ARBA00001933"/>
    </source>
</evidence>
<dbReference type="Proteomes" id="UP000248856">
    <property type="component" value="Unassembled WGS sequence"/>
</dbReference>
<dbReference type="Gene3D" id="3.90.1150.10">
    <property type="entry name" value="Aspartate Aminotransferase, domain 1"/>
    <property type="match status" value="1"/>
</dbReference>
<keyword evidence="12" id="KW-1185">Reference proteome</keyword>
<accession>A0A328Z0N8</accession>
<organism evidence="11 12">
    <name type="scientific">Paracidovorax anthurii</name>
    <dbReference type="NCBI Taxonomy" id="78229"/>
    <lineage>
        <taxon>Bacteria</taxon>
        <taxon>Pseudomonadati</taxon>
        <taxon>Pseudomonadota</taxon>
        <taxon>Betaproteobacteria</taxon>
        <taxon>Burkholderiales</taxon>
        <taxon>Comamonadaceae</taxon>
        <taxon>Paracidovorax</taxon>
    </lineage>
</organism>
<gene>
    <name evidence="11" type="ORF">AX018_10617</name>
</gene>
<dbReference type="CDD" id="cd00614">
    <property type="entry name" value="CGS_like"/>
    <property type="match status" value="1"/>
</dbReference>
<keyword evidence="4 11" id="KW-0456">Lyase</keyword>
<evidence type="ECO:0000256" key="4">
    <source>
        <dbReference type="ARBA" id="ARBA00023239"/>
    </source>
</evidence>
<dbReference type="GO" id="GO:0019450">
    <property type="term" value="P:L-cysteine catabolic process to pyruvate"/>
    <property type="evidence" value="ECO:0007669"/>
    <property type="project" value="TreeGrafter"/>
</dbReference>
<comment type="catalytic activity">
    <reaction evidence="7">
        <text>an S-substituted L-cysteine + H2O = a thiol + pyruvate + NH4(+)</text>
        <dbReference type="Rhea" id="RHEA:18121"/>
        <dbReference type="ChEBI" id="CHEBI:15361"/>
        <dbReference type="ChEBI" id="CHEBI:15377"/>
        <dbReference type="ChEBI" id="CHEBI:28938"/>
        <dbReference type="ChEBI" id="CHEBI:29256"/>
        <dbReference type="ChEBI" id="CHEBI:58717"/>
        <dbReference type="EC" id="4.4.1.13"/>
    </reaction>
</comment>
<comment type="cofactor">
    <cofactor evidence="1 9">
        <name>pyridoxal 5'-phosphate</name>
        <dbReference type="ChEBI" id="CHEBI:597326"/>
    </cofactor>
</comment>
<dbReference type="PANTHER" id="PTHR43500">
    <property type="entry name" value="CYSTATHIONINE BETA-LYASE-RELATED"/>
    <property type="match status" value="1"/>
</dbReference>
<dbReference type="Pfam" id="PF01053">
    <property type="entry name" value="Cys_Met_Meta_PP"/>
    <property type="match status" value="1"/>
</dbReference>
<dbReference type="InterPro" id="IPR015424">
    <property type="entry name" value="PyrdxlP-dep_Trfase"/>
</dbReference>
<evidence type="ECO:0000256" key="2">
    <source>
        <dbReference type="ARBA" id="ARBA00009077"/>
    </source>
</evidence>
<name>A0A328Z0N8_9BURK</name>
<dbReference type="GO" id="GO:0030170">
    <property type="term" value="F:pyridoxal phosphate binding"/>
    <property type="evidence" value="ECO:0007669"/>
    <property type="project" value="InterPro"/>
</dbReference>
<dbReference type="PIRSF" id="PIRSF001434">
    <property type="entry name" value="CGS"/>
    <property type="match status" value="1"/>
</dbReference>
<dbReference type="EMBL" id="QLTA01000061">
    <property type="protein sequence ID" value="RAR75866.1"/>
    <property type="molecule type" value="Genomic_DNA"/>
</dbReference>
<keyword evidence="3 8" id="KW-0663">Pyridoxal phosphate</keyword>
<evidence type="ECO:0000256" key="6">
    <source>
        <dbReference type="ARBA" id="ARBA00047517"/>
    </source>
</evidence>
<dbReference type="RefSeq" id="WP_111881617.1">
    <property type="nucleotide sequence ID" value="NZ_CBCSGC010000068.1"/>
</dbReference>
<feature type="region of interest" description="Disordered" evidence="10">
    <location>
        <begin position="1"/>
        <end position="34"/>
    </location>
</feature>
<dbReference type="Gene3D" id="3.40.640.10">
    <property type="entry name" value="Type I PLP-dependent aspartate aminotransferase-like (Major domain)"/>
    <property type="match status" value="1"/>
</dbReference>
<evidence type="ECO:0000256" key="7">
    <source>
        <dbReference type="ARBA" id="ARBA00047625"/>
    </source>
</evidence>
<comment type="pathway">
    <text evidence="5">Amino-acid biosynthesis; L-methionine biosynthesis via de novo pathway; L-homocysteine from L-cystathionine: step 1/1.</text>
</comment>
<evidence type="ECO:0000313" key="12">
    <source>
        <dbReference type="Proteomes" id="UP000248856"/>
    </source>
</evidence>
<dbReference type="GO" id="GO:0047804">
    <property type="term" value="F:cysteine-S-conjugate beta-lyase activity"/>
    <property type="evidence" value="ECO:0007669"/>
    <property type="project" value="UniProtKB-EC"/>
</dbReference>
<dbReference type="SUPFAM" id="SSF53383">
    <property type="entry name" value="PLP-dependent transferases"/>
    <property type="match status" value="1"/>
</dbReference>
<dbReference type="NCBIfam" id="TIGR01324">
    <property type="entry name" value="cysta_beta_ly_B"/>
    <property type="match status" value="1"/>
</dbReference>
<dbReference type="InterPro" id="IPR015422">
    <property type="entry name" value="PyrdxlP-dep_Trfase_small"/>
</dbReference>
<evidence type="ECO:0000256" key="5">
    <source>
        <dbReference type="ARBA" id="ARBA00046315"/>
    </source>
</evidence>
<sequence>MDEPHEAPPTTPGLQTRLLHSGKAPHHAGGSAVNPPIVRASTVLFDSTAQQRDLRQRRSSERVFSYGARGTPTAFALEDAVSELEGAYRTRLFPTGLAAIGMVFLAYLRPGDHVLLSDGVYEPVRRLARSFLEPYGIACSFFAADGRDVAARLQPHTRMVYAECPASLVYEMCDLPALARIAHAHGALLVADNTWGSGFQYQPLALGADVSVMAATKYLSGHSDVMMGTASTTQAAWQPLADRCDAFGMAVSPDDAWLVLRGMRSLSARLQMHERHALQVARWLQRQPQVRQVFCPALPEDPGHALWQRDCSGTNGLVSFEWQPGTDAQRVDRFIDGLALFGLGASWGGYESLVTQAAMTEARTVDDWSRRGPVVRLHIGQEDPADLLADLAQAFRAADA</sequence>
<comment type="catalytic activity">
    <reaction evidence="6">
        <text>L,L-cystathionine + H2O = L-homocysteine + pyruvate + NH4(+)</text>
        <dbReference type="Rhea" id="RHEA:13965"/>
        <dbReference type="ChEBI" id="CHEBI:15361"/>
        <dbReference type="ChEBI" id="CHEBI:15377"/>
        <dbReference type="ChEBI" id="CHEBI:28938"/>
        <dbReference type="ChEBI" id="CHEBI:58161"/>
        <dbReference type="ChEBI" id="CHEBI:58199"/>
    </reaction>
</comment>
<evidence type="ECO:0000256" key="3">
    <source>
        <dbReference type="ARBA" id="ARBA00022898"/>
    </source>
</evidence>
<dbReference type="PROSITE" id="PS00868">
    <property type="entry name" value="CYS_MET_METAB_PP"/>
    <property type="match status" value="1"/>
</dbReference>
<dbReference type="PANTHER" id="PTHR43500:SF1">
    <property type="entry name" value="CYSTATHIONINE BETA-LYASE-RELATED"/>
    <property type="match status" value="1"/>
</dbReference>
<protein>
    <submittedName>
        <fullName evidence="11">Cystathionine beta-lyase</fullName>
    </submittedName>
</protein>
<dbReference type="InterPro" id="IPR000277">
    <property type="entry name" value="Cys/Met-Metab_PyrdxlP-dep_enz"/>
</dbReference>
<dbReference type="GO" id="GO:0019346">
    <property type="term" value="P:transsulfuration"/>
    <property type="evidence" value="ECO:0007669"/>
    <property type="project" value="InterPro"/>
</dbReference>
<dbReference type="OrthoDB" id="9805807at2"/>
<proteinExistence type="inferred from homology"/>
<dbReference type="FunFam" id="3.40.640.10:FF:000046">
    <property type="entry name" value="Cystathionine gamma-lyase"/>
    <property type="match status" value="1"/>
</dbReference>
<dbReference type="InterPro" id="IPR054542">
    <property type="entry name" value="Cys_met_metab_PP"/>
</dbReference>
<evidence type="ECO:0000256" key="9">
    <source>
        <dbReference type="RuleBase" id="RU362118"/>
    </source>
</evidence>
<dbReference type="InterPro" id="IPR006233">
    <property type="entry name" value="Cys_b_lyase_bac"/>
</dbReference>
<reference evidence="11 12" key="1">
    <citation type="submission" date="2018-06" db="EMBL/GenBank/DDBJ databases">
        <title>Genomic Encyclopedia of Archaeal and Bacterial Type Strains, Phase II (KMG-II): from individual species to whole genera.</title>
        <authorList>
            <person name="Goeker M."/>
        </authorList>
    </citation>
    <scope>NUCLEOTIDE SEQUENCE [LARGE SCALE GENOMIC DNA]</scope>
    <source>
        <strain evidence="11 12">CFPB 3232</strain>
    </source>
</reference>
<comment type="similarity">
    <text evidence="2 9">Belongs to the trans-sulfuration enzymes family.</text>
</comment>
<evidence type="ECO:0000256" key="10">
    <source>
        <dbReference type="SAM" id="MobiDB-lite"/>
    </source>
</evidence>
<evidence type="ECO:0000256" key="8">
    <source>
        <dbReference type="PIRSR" id="PIRSR001434-2"/>
    </source>
</evidence>
<evidence type="ECO:0000313" key="11">
    <source>
        <dbReference type="EMBL" id="RAR75866.1"/>
    </source>
</evidence>
<dbReference type="AlphaFoldDB" id="A0A328Z0N8"/>
<dbReference type="InterPro" id="IPR015421">
    <property type="entry name" value="PyrdxlP-dep_Trfase_major"/>
</dbReference>
<feature type="modified residue" description="N6-(pyridoxal phosphate)lysine" evidence="8">
    <location>
        <position position="217"/>
    </location>
</feature>